<dbReference type="Pfam" id="PF01541">
    <property type="entry name" value="GIY-YIG"/>
    <property type="match status" value="1"/>
</dbReference>
<reference evidence="5 6" key="1">
    <citation type="journal article" date="2016" name="Antonie Van Leeuwenhoek">
        <title>Photobacterium sanguinicancri sp. nov. isolated from marine animals.</title>
        <authorList>
            <person name="Gomez-Gil B."/>
            <person name="Roque A."/>
            <person name="Rotllant G."/>
            <person name="Romalde J.L."/>
            <person name="Doce A."/>
            <person name="Eggermont M."/>
            <person name="Defoirdt T."/>
        </authorList>
    </citation>
    <scope>NUCLEOTIDE SEQUENCE [LARGE SCALE GENOMIC DNA]</scope>
    <source>
        <strain evidence="5 6">CAIM 1827</strain>
    </source>
</reference>
<protein>
    <submittedName>
        <fullName evidence="4">GIY-YIG nuclease family protein</fullName>
    </submittedName>
</protein>
<reference evidence="4" key="3">
    <citation type="submission" date="2023-07" db="EMBL/GenBank/DDBJ databases">
        <title>Genome content predicts the carbon catabolic preferences of heterotrophic bacteria.</title>
        <authorList>
            <person name="Gralka M."/>
        </authorList>
    </citation>
    <scope>NUCLEOTIDE SEQUENCE</scope>
    <source>
        <strain evidence="4">G2M05</strain>
    </source>
</reference>
<reference evidence="5" key="2">
    <citation type="submission" date="2017-07" db="EMBL/GenBank/DDBJ databases">
        <authorList>
            <person name="Gomez-Gil B."/>
            <person name="Enciso-Ibarra K."/>
        </authorList>
    </citation>
    <scope>NUCLEOTIDE SEQUENCE</scope>
    <source>
        <strain evidence="5">CAIM 1827</strain>
    </source>
</reference>
<accession>A0AAW7Y731</accession>
<evidence type="ECO:0000313" key="7">
    <source>
        <dbReference type="Proteomes" id="UP001170624"/>
    </source>
</evidence>
<proteinExistence type="inferred from homology"/>
<evidence type="ECO:0000313" key="4">
    <source>
        <dbReference type="EMBL" id="MDO6542703.1"/>
    </source>
</evidence>
<keyword evidence="6" id="KW-1185">Reference proteome</keyword>
<dbReference type="InterPro" id="IPR050190">
    <property type="entry name" value="UPF0213_domain"/>
</dbReference>
<dbReference type="SUPFAM" id="SSF82771">
    <property type="entry name" value="GIY-YIG endonuclease"/>
    <property type="match status" value="1"/>
</dbReference>
<evidence type="ECO:0000313" key="6">
    <source>
        <dbReference type="Proteomes" id="UP000215999"/>
    </source>
</evidence>
<dbReference type="Proteomes" id="UP000215999">
    <property type="component" value="Unassembled WGS sequence"/>
</dbReference>
<evidence type="ECO:0000313" key="5">
    <source>
        <dbReference type="EMBL" id="OZS42942.1"/>
    </source>
</evidence>
<evidence type="ECO:0000259" key="3">
    <source>
        <dbReference type="PROSITE" id="PS50164"/>
    </source>
</evidence>
<dbReference type="RefSeq" id="WP_094957796.1">
    <property type="nucleotide sequence ID" value="NZ_JAUOPU010000007.1"/>
</dbReference>
<dbReference type="Proteomes" id="UP001170624">
    <property type="component" value="Unassembled WGS sequence"/>
</dbReference>
<sequence>MNESKGAGVPIKTEPDSQITSADSTVLAEEKPWSVYLIRMRNNSLYCGVTVDVLRRFSQHQSGKQGAKALKGKGPLSLVWSQEVGDKRLAMQLEYRIKRQTKAKKEALIKGEWNVSSLILSK</sequence>
<dbReference type="SMART" id="SM00465">
    <property type="entry name" value="GIYc"/>
    <property type="match status" value="1"/>
</dbReference>
<evidence type="ECO:0000256" key="2">
    <source>
        <dbReference type="SAM" id="MobiDB-lite"/>
    </source>
</evidence>
<feature type="domain" description="GIY-YIG" evidence="3">
    <location>
        <begin position="31"/>
        <end position="107"/>
    </location>
</feature>
<comment type="similarity">
    <text evidence="1">Belongs to the UPF0213 family.</text>
</comment>
<gene>
    <name evidence="5" type="ORF">ASV53_15870</name>
    <name evidence="4" type="ORF">Q4568_09165</name>
</gene>
<dbReference type="EMBL" id="NOIF01000113">
    <property type="protein sequence ID" value="OZS42942.1"/>
    <property type="molecule type" value="Genomic_DNA"/>
</dbReference>
<feature type="region of interest" description="Disordered" evidence="2">
    <location>
        <begin position="1"/>
        <end position="23"/>
    </location>
</feature>
<dbReference type="PANTHER" id="PTHR34477">
    <property type="entry name" value="UPF0213 PROTEIN YHBQ"/>
    <property type="match status" value="1"/>
</dbReference>
<dbReference type="PANTHER" id="PTHR34477:SF1">
    <property type="entry name" value="UPF0213 PROTEIN YHBQ"/>
    <property type="match status" value="1"/>
</dbReference>
<comment type="caution">
    <text evidence="4">The sequence shown here is derived from an EMBL/GenBank/DDBJ whole genome shotgun (WGS) entry which is preliminary data.</text>
</comment>
<dbReference type="Gene3D" id="3.40.1440.10">
    <property type="entry name" value="GIY-YIG endonuclease"/>
    <property type="match status" value="1"/>
</dbReference>
<dbReference type="CDD" id="cd10456">
    <property type="entry name" value="GIY-YIG_UPF0213"/>
    <property type="match status" value="1"/>
</dbReference>
<dbReference type="EMBL" id="JAUOPU010000007">
    <property type="protein sequence ID" value="MDO6542703.1"/>
    <property type="molecule type" value="Genomic_DNA"/>
</dbReference>
<dbReference type="InterPro" id="IPR035901">
    <property type="entry name" value="GIY-YIG_endonuc_sf"/>
</dbReference>
<dbReference type="InterPro" id="IPR000305">
    <property type="entry name" value="GIY-YIG_endonuc"/>
</dbReference>
<evidence type="ECO:0000256" key="1">
    <source>
        <dbReference type="ARBA" id="ARBA00007435"/>
    </source>
</evidence>
<dbReference type="AlphaFoldDB" id="A0AAW7Y731"/>
<name>A0AAW7Y731_9GAMM</name>
<dbReference type="PROSITE" id="PS50164">
    <property type="entry name" value="GIY_YIG"/>
    <property type="match status" value="1"/>
</dbReference>
<organism evidence="4 7">
    <name type="scientific">Photobacterium sanguinicancri</name>
    <dbReference type="NCBI Taxonomy" id="875932"/>
    <lineage>
        <taxon>Bacteria</taxon>
        <taxon>Pseudomonadati</taxon>
        <taxon>Pseudomonadota</taxon>
        <taxon>Gammaproteobacteria</taxon>
        <taxon>Vibrionales</taxon>
        <taxon>Vibrionaceae</taxon>
        <taxon>Photobacterium</taxon>
    </lineage>
</organism>